<keyword evidence="2" id="KW-1185">Reference proteome</keyword>
<dbReference type="InterPro" id="IPR009100">
    <property type="entry name" value="AcylCoA_DH/oxidase_NM_dom_sf"/>
</dbReference>
<sequence>MQTEAKCHDDLRVMQFVDQVEAAAEESARDAYRLAFERLRSQIPLHPDRGASAARVYESASATVRMLAERCLPLATAIAMHLYPLCALQCIPVPLLSIARVQRALLLNTIRSRSLILANAGSERARGIEKPLIASRDANGLRIDGICEYMSLSSVADVVLFKAHFADIDETALCAADLKADSVRVGEWKFNGTLRFSDTASVTFTHHRVPRGRYVILRNAAGLQCVADYQRCWFHLFLADMYLARLERLHGIHGLQPSQGFIVSRNEAARLREYSLHLLDRFDLHRDAASLMNTTSALKLRVSLMTQGIIDSLRGMLPEDRSNMIAADIAELSCIRFQPTADERILQGLCMRPVAPTLALST</sequence>
<dbReference type="EMBL" id="JACHHZ010000002">
    <property type="protein sequence ID" value="MBB6093336.1"/>
    <property type="molecule type" value="Genomic_DNA"/>
</dbReference>
<protein>
    <submittedName>
        <fullName evidence="1">Uncharacterized protein</fullName>
    </submittedName>
</protein>
<dbReference type="SUPFAM" id="SSF56645">
    <property type="entry name" value="Acyl-CoA dehydrogenase NM domain-like"/>
    <property type="match status" value="1"/>
</dbReference>
<proteinExistence type="predicted"/>
<evidence type="ECO:0000313" key="2">
    <source>
        <dbReference type="Proteomes" id="UP000588068"/>
    </source>
</evidence>
<gene>
    <name evidence="1" type="ORF">HNQ60_002214</name>
</gene>
<dbReference type="Proteomes" id="UP000588068">
    <property type="component" value="Unassembled WGS sequence"/>
</dbReference>
<comment type="caution">
    <text evidence="1">The sequence shown here is derived from an EMBL/GenBank/DDBJ whole genome shotgun (WGS) entry which is preliminary data.</text>
</comment>
<name>A0A841HKH1_9GAMM</name>
<dbReference type="RefSeq" id="WP_184331570.1">
    <property type="nucleotide sequence ID" value="NZ_JACHHZ010000002.1"/>
</dbReference>
<organism evidence="1 2">
    <name type="scientific">Povalibacter uvarum</name>
    <dbReference type="NCBI Taxonomy" id="732238"/>
    <lineage>
        <taxon>Bacteria</taxon>
        <taxon>Pseudomonadati</taxon>
        <taxon>Pseudomonadota</taxon>
        <taxon>Gammaproteobacteria</taxon>
        <taxon>Steroidobacterales</taxon>
        <taxon>Steroidobacteraceae</taxon>
        <taxon>Povalibacter</taxon>
    </lineage>
</organism>
<reference evidence="1 2" key="1">
    <citation type="submission" date="2020-08" db="EMBL/GenBank/DDBJ databases">
        <title>Genomic Encyclopedia of Type Strains, Phase IV (KMG-IV): sequencing the most valuable type-strain genomes for metagenomic binning, comparative biology and taxonomic classification.</title>
        <authorList>
            <person name="Goeker M."/>
        </authorList>
    </citation>
    <scope>NUCLEOTIDE SEQUENCE [LARGE SCALE GENOMIC DNA]</scope>
    <source>
        <strain evidence="1 2">DSM 26723</strain>
    </source>
</reference>
<accession>A0A841HKH1</accession>
<evidence type="ECO:0000313" key="1">
    <source>
        <dbReference type="EMBL" id="MBB6093336.1"/>
    </source>
</evidence>
<dbReference type="AlphaFoldDB" id="A0A841HKH1"/>
<dbReference type="GO" id="GO:0016627">
    <property type="term" value="F:oxidoreductase activity, acting on the CH-CH group of donors"/>
    <property type="evidence" value="ECO:0007669"/>
    <property type="project" value="InterPro"/>
</dbReference>